<dbReference type="Proteomes" id="UP001234297">
    <property type="component" value="Chromosome 9"/>
</dbReference>
<comment type="caution">
    <text evidence="1">The sequence shown here is derived from an EMBL/GenBank/DDBJ whole genome shotgun (WGS) entry which is preliminary data.</text>
</comment>
<proteinExistence type="predicted"/>
<accession>A0ACC2KHK5</accession>
<evidence type="ECO:0000313" key="2">
    <source>
        <dbReference type="Proteomes" id="UP001234297"/>
    </source>
</evidence>
<name>A0ACC2KHK5_PERAE</name>
<reference evidence="1 2" key="1">
    <citation type="journal article" date="2022" name="Hortic Res">
        <title>A haplotype resolved chromosomal level avocado genome allows analysis of novel avocado genes.</title>
        <authorList>
            <person name="Nath O."/>
            <person name="Fletcher S.J."/>
            <person name="Hayward A."/>
            <person name="Shaw L.M."/>
            <person name="Masouleh A.K."/>
            <person name="Furtado A."/>
            <person name="Henry R.J."/>
            <person name="Mitter N."/>
        </authorList>
    </citation>
    <scope>NUCLEOTIDE SEQUENCE [LARGE SCALE GENOMIC DNA]</scope>
    <source>
        <strain evidence="2">cv. Hass</strain>
    </source>
</reference>
<keyword evidence="2" id="KW-1185">Reference proteome</keyword>
<organism evidence="1 2">
    <name type="scientific">Persea americana</name>
    <name type="common">Avocado</name>
    <dbReference type="NCBI Taxonomy" id="3435"/>
    <lineage>
        <taxon>Eukaryota</taxon>
        <taxon>Viridiplantae</taxon>
        <taxon>Streptophyta</taxon>
        <taxon>Embryophyta</taxon>
        <taxon>Tracheophyta</taxon>
        <taxon>Spermatophyta</taxon>
        <taxon>Magnoliopsida</taxon>
        <taxon>Magnoliidae</taxon>
        <taxon>Laurales</taxon>
        <taxon>Lauraceae</taxon>
        <taxon>Persea</taxon>
    </lineage>
</organism>
<gene>
    <name evidence="1" type="ORF">MRB53_029025</name>
</gene>
<protein>
    <submittedName>
        <fullName evidence="1">Uncharacterized protein</fullName>
    </submittedName>
</protein>
<sequence>MEIKTHLLPPITLSCTLILLLSTSTLCDQGSNTNNQDYHGPTSSHEAHTQTSTFQPQEQPKNPAEHPDVCLSPDSAPTASANPSAELQSLIKVSTEKTKTAMELVKKKRAKPTLPPMVAANLKVCEDSYDDALDNLAKATKAMDAQDMPTLNVMLSAALTNYDTCEIGFVEMPGISPMADEDETLSQLMKNSLEVYQLMKG</sequence>
<evidence type="ECO:0000313" key="1">
    <source>
        <dbReference type="EMBL" id="KAJ8620496.1"/>
    </source>
</evidence>
<dbReference type="EMBL" id="CM056817">
    <property type="protein sequence ID" value="KAJ8620496.1"/>
    <property type="molecule type" value="Genomic_DNA"/>
</dbReference>